<feature type="non-terminal residue" evidence="1">
    <location>
        <position position="351"/>
    </location>
</feature>
<gene>
    <name evidence="1" type="ORF">CQA75_08740</name>
</gene>
<accession>A0ABY2TGK3</accession>
<dbReference type="Proteomes" id="UP000309584">
    <property type="component" value="Unassembled WGS sequence"/>
</dbReference>
<comment type="caution">
    <text evidence="1">The sequence shown here is derived from an EMBL/GenBank/DDBJ whole genome shotgun (WGS) entry which is preliminary data.</text>
</comment>
<name>A0ABY2TGK3_9BACT</name>
<organism evidence="1 2">
    <name type="scientific">Campylobacter taeniopygiae</name>
    <dbReference type="NCBI Taxonomy" id="2510188"/>
    <lineage>
        <taxon>Bacteria</taxon>
        <taxon>Pseudomonadati</taxon>
        <taxon>Campylobacterota</taxon>
        <taxon>Epsilonproteobacteria</taxon>
        <taxon>Campylobacterales</taxon>
        <taxon>Campylobacteraceae</taxon>
        <taxon>Campylobacter</taxon>
    </lineage>
</organism>
<evidence type="ECO:0000313" key="1">
    <source>
        <dbReference type="EMBL" id="TKX33047.1"/>
    </source>
</evidence>
<dbReference type="EMBL" id="NXLY01000032">
    <property type="protein sequence ID" value="TKX33047.1"/>
    <property type="molecule type" value="Genomic_DNA"/>
</dbReference>
<protein>
    <submittedName>
        <fullName evidence="1">Uncharacterized protein</fullName>
    </submittedName>
</protein>
<dbReference type="SUPFAM" id="SSF52266">
    <property type="entry name" value="SGNH hydrolase"/>
    <property type="match status" value="1"/>
</dbReference>
<reference evidence="1 2" key="1">
    <citation type="submission" date="2018-05" db="EMBL/GenBank/DDBJ databases">
        <title>Novel Campyloabacter and Helicobacter Species and Strains.</title>
        <authorList>
            <person name="Mannion A.J."/>
            <person name="Shen Z."/>
            <person name="Fox J.G."/>
        </authorList>
    </citation>
    <scope>NUCLEOTIDE SEQUENCE [LARGE SCALE GENOMIC DNA]</scope>
    <source>
        <strain evidence="2">MIT10-5678</strain>
    </source>
</reference>
<proteinExistence type="predicted"/>
<sequence length="351" mass="41361">MNVVILGSSHCTINGITAGFREIGWNASCLSIGGSSTTFILHRIKDTRKSELFKKADLIICESNSDDYKLDLKLSCQDIKSAYEQLYLLEKKIIILLFHHHQIRQRNQITDNMHIYLAQYYGFNLIDLRNTERKLFYFFTYDNAHLYSFIPKKLGENIAKNFNHFKYPKKNKMLNQKKYFTVCHIDEMILKGNIKDELIENYINDDIVTVLKLDKQEIFFPQKYYGYYIYSVFSHNLNRFFFSALTIGNEKSFFNSLLAPCYGVKRFGTLLQINQNTKIKSNSKLDGEMDKKVQPCEKPKINKNLNYVGLISFLLVKDYHNEDIDFESLVEENIEIDKEYNFNHLIPPIEW</sequence>
<evidence type="ECO:0000313" key="2">
    <source>
        <dbReference type="Proteomes" id="UP000309584"/>
    </source>
</evidence>
<keyword evidence="2" id="KW-1185">Reference proteome</keyword>